<dbReference type="Pfam" id="PF12678">
    <property type="entry name" value="zf-rbx1"/>
    <property type="match status" value="1"/>
</dbReference>
<evidence type="ECO:0000313" key="8">
    <source>
        <dbReference type="EMBL" id="CAE8687283.1"/>
    </source>
</evidence>
<evidence type="ECO:0000256" key="5">
    <source>
        <dbReference type="ARBA" id="ARBA00022833"/>
    </source>
</evidence>
<sequence>MASERCFCYGCDCEVCASQLPDLELECPHCGSSCLERLGVREILPLAEEPSAELEASPSAEAMQLRLAPSWLRPTAGSSSFVVPPTLRQLQQLPGARRRHQGQIGAAPPVDAEGARHVGVICDGCQVRDFSGVRYRCLRCRDFDLCAGCHAQRGSLHPSHPFEAISTPRLPFSSTVANFVTSAASRSVIAIIEIGLEDSLTEARSGLDDSFVAWWLADDCRLLSVDVVAAEDPGWCCPICSDGLEAEGVSGWVVSICGGEGACVENGAVEQSASRSEDDLTGAVEENDVAASCLSAPQVEESDATEVEAAEEQAAACLPPPPSDGGVVCKVQQGHIYHEACLRRWLLKRNSCPVCRRSPVVPQF</sequence>
<comment type="pathway">
    <text evidence="1">Protein modification; protein ubiquitination.</text>
</comment>
<keyword evidence="3 6" id="KW-0863">Zinc-finger</keyword>
<feature type="domain" description="ZZ-type" evidence="7">
    <location>
        <begin position="117"/>
        <end position="170"/>
    </location>
</feature>
<organism evidence="8 9">
    <name type="scientific">Polarella glacialis</name>
    <name type="common">Dinoflagellate</name>
    <dbReference type="NCBI Taxonomy" id="89957"/>
    <lineage>
        <taxon>Eukaryota</taxon>
        <taxon>Sar</taxon>
        <taxon>Alveolata</taxon>
        <taxon>Dinophyceae</taxon>
        <taxon>Suessiales</taxon>
        <taxon>Suessiaceae</taxon>
        <taxon>Polarella</taxon>
    </lineage>
</organism>
<dbReference type="GO" id="GO:0008270">
    <property type="term" value="F:zinc ion binding"/>
    <property type="evidence" value="ECO:0007669"/>
    <property type="project" value="UniProtKB-KW"/>
</dbReference>
<proteinExistence type="predicted"/>
<dbReference type="PROSITE" id="PS50135">
    <property type="entry name" value="ZF_ZZ_2"/>
    <property type="match status" value="1"/>
</dbReference>
<dbReference type="EMBL" id="CAJNNW010026723">
    <property type="protein sequence ID" value="CAE8687283.1"/>
    <property type="molecule type" value="Genomic_DNA"/>
</dbReference>
<name>A0A813JZJ2_POLGL</name>
<dbReference type="AlphaFoldDB" id="A0A813JZJ2"/>
<reference evidence="8" key="1">
    <citation type="submission" date="2021-02" db="EMBL/GenBank/DDBJ databases">
        <authorList>
            <person name="Dougan E. K."/>
            <person name="Rhodes N."/>
            <person name="Thang M."/>
            <person name="Chan C."/>
        </authorList>
    </citation>
    <scope>NUCLEOTIDE SEQUENCE</scope>
</reference>
<dbReference type="Pfam" id="PF00569">
    <property type="entry name" value="ZZ"/>
    <property type="match status" value="1"/>
</dbReference>
<dbReference type="InterPro" id="IPR013083">
    <property type="entry name" value="Znf_RING/FYVE/PHD"/>
</dbReference>
<accession>A0A813JZJ2</accession>
<evidence type="ECO:0000313" key="9">
    <source>
        <dbReference type="Proteomes" id="UP000626109"/>
    </source>
</evidence>
<dbReference type="Gene3D" id="3.30.40.10">
    <property type="entry name" value="Zinc/RING finger domain, C3HC4 (zinc finger)"/>
    <property type="match status" value="1"/>
</dbReference>
<dbReference type="InterPro" id="IPR000433">
    <property type="entry name" value="Znf_ZZ"/>
</dbReference>
<dbReference type="InterPro" id="IPR052260">
    <property type="entry name" value="Autophagy_Rcpt_SigReg"/>
</dbReference>
<evidence type="ECO:0000256" key="4">
    <source>
        <dbReference type="ARBA" id="ARBA00022786"/>
    </source>
</evidence>
<keyword evidence="4" id="KW-0833">Ubl conjugation pathway</keyword>
<evidence type="ECO:0000256" key="6">
    <source>
        <dbReference type="PROSITE-ProRule" id="PRU00228"/>
    </source>
</evidence>
<evidence type="ECO:0000256" key="1">
    <source>
        <dbReference type="ARBA" id="ARBA00004906"/>
    </source>
</evidence>
<dbReference type="Gene3D" id="3.30.60.90">
    <property type="match status" value="1"/>
</dbReference>
<dbReference type="SUPFAM" id="SSF57850">
    <property type="entry name" value="RING/U-box"/>
    <property type="match status" value="2"/>
</dbReference>
<evidence type="ECO:0000259" key="7">
    <source>
        <dbReference type="PROSITE" id="PS50135"/>
    </source>
</evidence>
<dbReference type="CDD" id="cd02340">
    <property type="entry name" value="ZZ_NBR1_like"/>
    <property type="match status" value="1"/>
</dbReference>
<evidence type="ECO:0000256" key="2">
    <source>
        <dbReference type="ARBA" id="ARBA00022723"/>
    </source>
</evidence>
<comment type="caution">
    <text evidence="8">The sequence shown here is derived from an EMBL/GenBank/DDBJ whole genome shotgun (WGS) entry which is preliminary data.</text>
</comment>
<gene>
    <name evidence="8" type="ORF">PGLA2088_LOCUS25404</name>
</gene>
<dbReference type="PROSITE" id="PS01357">
    <property type="entry name" value="ZF_ZZ_1"/>
    <property type="match status" value="1"/>
</dbReference>
<dbReference type="InterPro" id="IPR024766">
    <property type="entry name" value="Znf_RING_H2"/>
</dbReference>
<keyword evidence="5" id="KW-0862">Zinc</keyword>
<evidence type="ECO:0000256" key="3">
    <source>
        <dbReference type="ARBA" id="ARBA00022771"/>
    </source>
</evidence>
<dbReference type="PANTHER" id="PTHR15090">
    <property type="entry name" value="SEQUESTOSOME 1-RELATED"/>
    <property type="match status" value="1"/>
</dbReference>
<keyword evidence="2" id="KW-0479">Metal-binding</keyword>
<dbReference type="Proteomes" id="UP000626109">
    <property type="component" value="Unassembled WGS sequence"/>
</dbReference>
<dbReference type="SMART" id="SM00291">
    <property type="entry name" value="ZnF_ZZ"/>
    <property type="match status" value="1"/>
</dbReference>
<dbReference type="InterPro" id="IPR043145">
    <property type="entry name" value="Znf_ZZ_sf"/>
</dbReference>
<protein>
    <recommendedName>
        <fullName evidence="7">ZZ-type domain-containing protein</fullName>
    </recommendedName>
</protein>